<dbReference type="AlphaFoldDB" id="Q7V7V3"/>
<evidence type="ECO:0000256" key="1">
    <source>
        <dbReference type="ARBA" id="ARBA00004141"/>
    </source>
</evidence>
<dbReference type="EMBL" id="BX548175">
    <property type="protein sequence ID" value="CAE20804.1"/>
    <property type="molecule type" value="Genomic_DNA"/>
</dbReference>
<keyword evidence="2 5" id="KW-0812">Transmembrane</keyword>
<dbReference type="KEGG" id="pmt:PMT_0629"/>
<dbReference type="GO" id="GO:0016020">
    <property type="term" value="C:membrane"/>
    <property type="evidence" value="ECO:0007669"/>
    <property type="project" value="UniProtKB-SubCell"/>
</dbReference>
<reference evidence="6 7" key="1">
    <citation type="journal article" date="2003" name="Nature">
        <title>Genome divergence in two Prochlorococcus ecotypes reflects oceanic niche differentiation.</title>
        <authorList>
            <person name="Rocap G."/>
            <person name="Larimer F.W."/>
            <person name="Lamerdin J.E."/>
            <person name="Malfatti S."/>
            <person name="Chain P."/>
            <person name="Ahlgren N.A."/>
            <person name="Arellano A."/>
            <person name="Coleman M."/>
            <person name="Hauser L."/>
            <person name="Hess W.R."/>
            <person name="Johnson Z.I."/>
            <person name="Land M.L."/>
            <person name="Lindell D."/>
            <person name="Post A.F."/>
            <person name="Regala W."/>
            <person name="Shah M."/>
            <person name="Shaw S.L."/>
            <person name="Steglich C."/>
            <person name="Sullivan M.B."/>
            <person name="Ting C.S."/>
            <person name="Tolonen A."/>
            <person name="Webb E.A."/>
            <person name="Zinser E.R."/>
            <person name="Chisholm S.W."/>
        </authorList>
    </citation>
    <scope>NUCLEOTIDE SEQUENCE [LARGE SCALE GENOMIC DNA]</scope>
    <source>
        <strain evidence="7">MIT 9313</strain>
    </source>
</reference>
<dbReference type="Proteomes" id="UP000001423">
    <property type="component" value="Chromosome"/>
</dbReference>
<keyword evidence="3 5" id="KW-1133">Transmembrane helix</keyword>
<evidence type="ECO:0000256" key="5">
    <source>
        <dbReference type="SAM" id="Phobius"/>
    </source>
</evidence>
<gene>
    <name evidence="6" type="ordered locus">PMT_0629</name>
</gene>
<keyword evidence="7" id="KW-1185">Reference proteome</keyword>
<dbReference type="HOGENOM" id="CLU_058421_9_0_3"/>
<feature type="transmembrane region" description="Helical" evidence="5">
    <location>
        <begin position="50"/>
        <end position="70"/>
    </location>
</feature>
<organism evidence="6 7">
    <name type="scientific">Prochlorococcus marinus (strain MIT 9313)</name>
    <dbReference type="NCBI Taxonomy" id="74547"/>
    <lineage>
        <taxon>Bacteria</taxon>
        <taxon>Bacillati</taxon>
        <taxon>Cyanobacteriota</taxon>
        <taxon>Cyanophyceae</taxon>
        <taxon>Synechococcales</taxon>
        <taxon>Prochlorococcaceae</taxon>
        <taxon>Prochlorococcus</taxon>
    </lineage>
</organism>
<protein>
    <recommendedName>
        <fullName evidence="8">DoxX</fullName>
    </recommendedName>
</protein>
<evidence type="ECO:0008006" key="8">
    <source>
        <dbReference type="Google" id="ProtNLM"/>
    </source>
</evidence>
<comment type="subcellular location">
    <subcellularLocation>
        <location evidence="1">Membrane</location>
        <topology evidence="1">Multi-pass membrane protein</topology>
    </subcellularLocation>
</comment>
<evidence type="ECO:0000313" key="7">
    <source>
        <dbReference type="Proteomes" id="UP000001423"/>
    </source>
</evidence>
<evidence type="ECO:0000256" key="2">
    <source>
        <dbReference type="ARBA" id="ARBA00022692"/>
    </source>
</evidence>
<proteinExistence type="predicted"/>
<dbReference type="RefSeq" id="WP_011130008.1">
    <property type="nucleotide sequence ID" value="NC_005071.1"/>
</dbReference>
<dbReference type="InterPro" id="IPR032808">
    <property type="entry name" value="DoxX"/>
</dbReference>
<evidence type="ECO:0000256" key="4">
    <source>
        <dbReference type="ARBA" id="ARBA00023136"/>
    </source>
</evidence>
<feature type="transmembrane region" description="Helical" evidence="5">
    <location>
        <begin position="77"/>
        <end position="95"/>
    </location>
</feature>
<dbReference type="OrthoDB" id="495902at2"/>
<keyword evidence="4 5" id="KW-0472">Membrane</keyword>
<evidence type="ECO:0000256" key="3">
    <source>
        <dbReference type="ARBA" id="ARBA00022989"/>
    </source>
</evidence>
<name>Q7V7V3_PROMM</name>
<feature type="transmembrane region" description="Helical" evidence="5">
    <location>
        <begin position="12"/>
        <end position="30"/>
    </location>
</feature>
<evidence type="ECO:0000313" key="6">
    <source>
        <dbReference type="EMBL" id="CAE20804.1"/>
    </source>
</evidence>
<dbReference type="Pfam" id="PF07681">
    <property type="entry name" value="DoxX"/>
    <property type="match status" value="1"/>
</dbReference>
<sequence>MPQPHVWKLVDFIGRLCLSAVFVVAVPSKITKFSSVVEAISGQGIPESLAPFLLLAAIACLIVGSVLLLFGKSQKLGASLLLIFLVPTTVIFHAFPFQPKALFMNLGLTGGLTLALTRPKFIER</sequence>
<dbReference type="eggNOG" id="COG2259">
    <property type="taxonomic scope" value="Bacteria"/>
</dbReference>
<accession>Q7V7V3</accession>